<proteinExistence type="predicted"/>
<keyword evidence="2" id="KW-1185">Reference proteome</keyword>
<accession>A0ACB8QGB2</accession>
<evidence type="ECO:0000313" key="1">
    <source>
        <dbReference type="EMBL" id="KAI0030779.1"/>
    </source>
</evidence>
<protein>
    <submittedName>
        <fullName evidence="1">Uncharacterized protein</fullName>
    </submittedName>
</protein>
<reference evidence="1" key="2">
    <citation type="journal article" date="2022" name="New Phytol.">
        <title>Evolutionary transition to the ectomycorrhizal habit in the genomes of a hyperdiverse lineage of mushroom-forming fungi.</title>
        <authorList>
            <person name="Looney B."/>
            <person name="Miyauchi S."/>
            <person name="Morin E."/>
            <person name="Drula E."/>
            <person name="Courty P.E."/>
            <person name="Kohler A."/>
            <person name="Kuo A."/>
            <person name="LaButti K."/>
            <person name="Pangilinan J."/>
            <person name="Lipzen A."/>
            <person name="Riley R."/>
            <person name="Andreopoulos W."/>
            <person name="He G."/>
            <person name="Johnson J."/>
            <person name="Nolan M."/>
            <person name="Tritt A."/>
            <person name="Barry K.W."/>
            <person name="Grigoriev I.V."/>
            <person name="Nagy L.G."/>
            <person name="Hibbett D."/>
            <person name="Henrissat B."/>
            <person name="Matheny P.B."/>
            <person name="Labbe J."/>
            <person name="Martin F.M."/>
        </authorList>
    </citation>
    <scope>NUCLEOTIDE SEQUENCE</scope>
    <source>
        <strain evidence="1">EC-137</strain>
    </source>
</reference>
<comment type="caution">
    <text evidence="1">The sequence shown here is derived from an EMBL/GenBank/DDBJ whole genome shotgun (WGS) entry which is preliminary data.</text>
</comment>
<dbReference type="EMBL" id="MU273606">
    <property type="protein sequence ID" value="KAI0030779.1"/>
    <property type="molecule type" value="Genomic_DNA"/>
</dbReference>
<gene>
    <name evidence="1" type="ORF">K488DRAFT_87460</name>
</gene>
<sequence length="160" mass="18142">MSLARTVLHSAVRAPSVAYPLAARRLASTATHDEHHHDEHHDETVYPPEGFHSRWWIYSVIGFAGIAVFYKYAPAPGEESRITRWIKSLAPEHDWKSRNDGHLALASDTQDAVLTIQSARRPPIYRMKYPQQAQMALPFSVPVGHEVDFSGVRVKGDREY</sequence>
<dbReference type="Proteomes" id="UP000814128">
    <property type="component" value="Unassembled WGS sequence"/>
</dbReference>
<name>A0ACB8QGB2_9AGAM</name>
<organism evidence="1 2">
    <name type="scientific">Vararia minispora EC-137</name>
    <dbReference type="NCBI Taxonomy" id="1314806"/>
    <lineage>
        <taxon>Eukaryota</taxon>
        <taxon>Fungi</taxon>
        <taxon>Dikarya</taxon>
        <taxon>Basidiomycota</taxon>
        <taxon>Agaricomycotina</taxon>
        <taxon>Agaricomycetes</taxon>
        <taxon>Russulales</taxon>
        <taxon>Lachnocladiaceae</taxon>
        <taxon>Vararia</taxon>
    </lineage>
</organism>
<evidence type="ECO:0000313" key="2">
    <source>
        <dbReference type="Proteomes" id="UP000814128"/>
    </source>
</evidence>
<reference evidence="1" key="1">
    <citation type="submission" date="2021-02" db="EMBL/GenBank/DDBJ databases">
        <authorList>
            <consortium name="DOE Joint Genome Institute"/>
            <person name="Ahrendt S."/>
            <person name="Looney B.P."/>
            <person name="Miyauchi S."/>
            <person name="Morin E."/>
            <person name="Drula E."/>
            <person name="Courty P.E."/>
            <person name="Chicoki N."/>
            <person name="Fauchery L."/>
            <person name="Kohler A."/>
            <person name="Kuo A."/>
            <person name="Labutti K."/>
            <person name="Pangilinan J."/>
            <person name="Lipzen A."/>
            <person name="Riley R."/>
            <person name="Andreopoulos W."/>
            <person name="He G."/>
            <person name="Johnson J."/>
            <person name="Barry K.W."/>
            <person name="Grigoriev I.V."/>
            <person name="Nagy L."/>
            <person name="Hibbett D."/>
            <person name="Henrissat B."/>
            <person name="Matheny P.B."/>
            <person name="Labbe J."/>
            <person name="Martin F."/>
        </authorList>
    </citation>
    <scope>NUCLEOTIDE SEQUENCE</scope>
    <source>
        <strain evidence="1">EC-137</strain>
    </source>
</reference>